<evidence type="ECO:0000313" key="2">
    <source>
        <dbReference type="EMBL" id="ENO16391.1"/>
    </source>
</evidence>
<protein>
    <submittedName>
        <fullName evidence="2">HDOD domain-containing protein</fullName>
    </submittedName>
</protein>
<accession>N6WXR5</accession>
<dbReference type="STRING" id="626887.J057_13591"/>
<proteinExistence type="predicted"/>
<dbReference type="PANTHER" id="PTHR33525">
    <property type="match status" value="1"/>
</dbReference>
<dbReference type="AlphaFoldDB" id="N6WXR5"/>
<sequence>MWRLFSWLKPKAPEKQAVTRRESGLLNPANPNIDDEEETHAALRQLENHLFCWLLDASPAQVERDTAHAPVILEALQQRVIDNGLAELPRQPAVLPMLMRALSNDNVSRKELSEIILSDPALTDQLLHMANSPFFLPGEQHIESVEHAIFLLGINGVRSVASAAVVRPMMTARSSQEALFAQRVWRWGLACARSAELIADARGGDGNAFFLVGLLPSLAYITIRREVARLYKSECPGVAMEPAVMRSALRSCDWATAQIVATKWELPPRYHAYLLTAERPAPQSEHTPLNDGIILGTREVLRHAQQRNLPEDQLVAALQMDPDQFQTIRNALVNMLRNGAAPKPR</sequence>
<feature type="domain" description="HDOD" evidence="1">
    <location>
        <begin position="88"/>
        <end position="280"/>
    </location>
</feature>
<dbReference type="PROSITE" id="PS51833">
    <property type="entry name" value="HDOD"/>
    <property type="match status" value="1"/>
</dbReference>
<dbReference type="SUPFAM" id="SSF109604">
    <property type="entry name" value="HD-domain/PDEase-like"/>
    <property type="match status" value="1"/>
</dbReference>
<evidence type="ECO:0000313" key="3">
    <source>
        <dbReference type="Proteomes" id="UP000013165"/>
    </source>
</evidence>
<dbReference type="eggNOG" id="COG1639">
    <property type="taxonomic scope" value="Bacteria"/>
</dbReference>
<dbReference type="RefSeq" id="WP_004580676.1">
    <property type="nucleotide sequence ID" value="NZ_AP028878.1"/>
</dbReference>
<organism evidence="2 3">
    <name type="scientific">Marinobacter nanhaiticus D15-8W</name>
    <dbReference type="NCBI Taxonomy" id="626887"/>
    <lineage>
        <taxon>Bacteria</taxon>
        <taxon>Pseudomonadati</taxon>
        <taxon>Pseudomonadota</taxon>
        <taxon>Gammaproteobacteria</taxon>
        <taxon>Pseudomonadales</taxon>
        <taxon>Marinobacteraceae</taxon>
        <taxon>Marinobacter</taxon>
    </lineage>
</organism>
<comment type="caution">
    <text evidence="2">The sequence shown here is derived from an EMBL/GenBank/DDBJ whole genome shotgun (WGS) entry which is preliminary data.</text>
</comment>
<dbReference type="HOGENOM" id="CLU_791802_0_0_6"/>
<name>N6WXR5_9GAMM</name>
<dbReference type="Pfam" id="PF08668">
    <property type="entry name" value="HDOD"/>
    <property type="match status" value="1"/>
</dbReference>
<gene>
    <name evidence="2" type="ORF">J057_13591</name>
</gene>
<dbReference type="PATRIC" id="fig|626887.3.peg.2721"/>
<dbReference type="EMBL" id="APLQ01000011">
    <property type="protein sequence ID" value="ENO16391.1"/>
    <property type="molecule type" value="Genomic_DNA"/>
</dbReference>
<reference evidence="2 3" key="1">
    <citation type="journal article" date="2013" name="Genome Announc.">
        <title>Genome Sequence of the Polycyclic Aromatic Hydrocarbon-Degrading Bacterium Strain Marinobacter nanhaiticus D15-8WT.</title>
        <authorList>
            <person name="Cui Z."/>
            <person name="Gao W."/>
            <person name="Li Q."/>
            <person name="Xu G."/>
            <person name="Zheng L."/>
        </authorList>
    </citation>
    <scope>NUCLEOTIDE SEQUENCE [LARGE SCALE GENOMIC DNA]</scope>
    <source>
        <strain evidence="2 3">D15-8W</strain>
    </source>
</reference>
<dbReference type="Proteomes" id="UP000013165">
    <property type="component" value="Unassembled WGS sequence"/>
</dbReference>
<evidence type="ECO:0000259" key="1">
    <source>
        <dbReference type="PROSITE" id="PS51833"/>
    </source>
</evidence>
<dbReference type="InterPro" id="IPR052340">
    <property type="entry name" value="RNase_Y/CdgJ"/>
</dbReference>
<dbReference type="PANTHER" id="PTHR33525:SF6">
    <property type="entry name" value="HDOD DOMAIN-CONTAINING PROTEIN"/>
    <property type="match status" value="1"/>
</dbReference>
<dbReference type="OrthoDB" id="5848404at2"/>
<keyword evidence="3" id="KW-1185">Reference proteome</keyword>
<dbReference type="InterPro" id="IPR013976">
    <property type="entry name" value="HDOD"/>
</dbReference>
<dbReference type="Gene3D" id="1.10.3210.10">
    <property type="entry name" value="Hypothetical protein af1432"/>
    <property type="match status" value="1"/>
</dbReference>